<name>A0A1I9YFI3_9BURK</name>
<organism evidence="2 3">
    <name type="scientific">Paraburkholderia sprentiae WSM5005</name>
    <dbReference type="NCBI Taxonomy" id="754502"/>
    <lineage>
        <taxon>Bacteria</taxon>
        <taxon>Pseudomonadati</taxon>
        <taxon>Pseudomonadota</taxon>
        <taxon>Betaproteobacteria</taxon>
        <taxon>Burkholderiales</taxon>
        <taxon>Burkholderiaceae</taxon>
        <taxon>Paraburkholderia</taxon>
    </lineage>
</organism>
<dbReference type="GO" id="GO:0004177">
    <property type="term" value="F:aminopeptidase activity"/>
    <property type="evidence" value="ECO:0007669"/>
    <property type="project" value="UniProtKB-KW"/>
</dbReference>
<dbReference type="Pfam" id="PF00557">
    <property type="entry name" value="Peptidase_M24"/>
    <property type="match status" value="1"/>
</dbReference>
<dbReference type="SUPFAM" id="SSF55920">
    <property type="entry name" value="Creatinase/aminopeptidase"/>
    <property type="match status" value="1"/>
</dbReference>
<accession>A0A1I9YFI3</accession>
<dbReference type="EMBL" id="CP017561">
    <property type="protein sequence ID" value="APA85066.1"/>
    <property type="molecule type" value="Genomic_DNA"/>
</dbReference>
<feature type="domain" description="Peptidase M24" evidence="1">
    <location>
        <begin position="5"/>
        <end position="202"/>
    </location>
</feature>
<reference evidence="2" key="1">
    <citation type="submission" date="2016-09" db="EMBL/GenBank/DDBJ databases">
        <title>The Complete Genome of Burkholderia sprentiae wsm5005.</title>
        <authorList>
            <person name="De Meyer S."/>
            <person name="Wang P."/>
            <person name="Terpolilli J."/>
        </authorList>
    </citation>
    <scope>NUCLEOTIDE SEQUENCE [LARGE SCALE GENOMIC DNA]</scope>
    <source>
        <strain evidence="2">WSM5005</strain>
    </source>
</reference>
<dbReference type="CDD" id="cd01066">
    <property type="entry name" value="APP_MetAP"/>
    <property type="match status" value="1"/>
</dbReference>
<dbReference type="OrthoDB" id="570664at2"/>
<dbReference type="KEGG" id="pspw:BJG93_06490"/>
<gene>
    <name evidence="2" type="ORF">BJG93_06490</name>
</gene>
<protein>
    <submittedName>
        <fullName evidence="2">Aminopeptidase P family protein</fullName>
    </submittedName>
</protein>
<evidence type="ECO:0000259" key="1">
    <source>
        <dbReference type="Pfam" id="PF00557"/>
    </source>
</evidence>
<dbReference type="InterPro" id="IPR000994">
    <property type="entry name" value="Pept_M24"/>
</dbReference>
<keyword evidence="2" id="KW-0645">Protease</keyword>
<reference evidence="2" key="2">
    <citation type="submission" date="2021-06" db="EMBL/GenBank/DDBJ databases">
        <authorList>
            <person name="Rogers T.H."/>
            <person name="Ramsay J.P."/>
            <person name="Wang P."/>
            <person name="Terpolilli J."/>
        </authorList>
    </citation>
    <scope>NUCLEOTIDE SEQUENCE</scope>
    <source>
        <strain evidence="2">WSM5005</strain>
    </source>
</reference>
<evidence type="ECO:0000313" key="2">
    <source>
        <dbReference type="EMBL" id="APA85066.1"/>
    </source>
</evidence>
<proteinExistence type="predicted"/>
<dbReference type="Gene3D" id="3.90.230.10">
    <property type="entry name" value="Creatinase/methionine aminopeptidase superfamily"/>
    <property type="match status" value="1"/>
</dbReference>
<keyword evidence="3" id="KW-1185">Reference proteome</keyword>
<dbReference type="InterPro" id="IPR036005">
    <property type="entry name" value="Creatinase/aminopeptidase-like"/>
</dbReference>
<evidence type="ECO:0000313" key="3">
    <source>
        <dbReference type="Proteomes" id="UP000179860"/>
    </source>
</evidence>
<dbReference type="Proteomes" id="UP000179860">
    <property type="component" value="Chromosome 1"/>
</dbReference>
<sequence>MMVVREKTREAVRAIASAIKPGMIEEETTEMAKDILSDLGLLRGWHDVCIRFGENTVTMTTAPLNPKMVLGEDDIFLVDIGPCWKHWEGDGGDTFVTGLNADMARCAADVKNVFHDVRRHWLSTHASGKELYDFAKSCAARRGWELNMDLPGHRIADFPHKVISNTPLSAIDFHPSKELWVLEIHICDKDRRFGAFFEDMLLDDSHFEL</sequence>
<dbReference type="AlphaFoldDB" id="A0A1I9YFI3"/>
<keyword evidence="2" id="KW-0031">Aminopeptidase</keyword>
<keyword evidence="2" id="KW-0378">Hydrolase</keyword>